<evidence type="ECO:0000313" key="2">
    <source>
        <dbReference type="EMBL" id="MCQ4636416.1"/>
    </source>
</evidence>
<evidence type="ECO:0000313" key="3">
    <source>
        <dbReference type="Proteomes" id="UP001524502"/>
    </source>
</evidence>
<comment type="caution">
    <text evidence="2">The sequence shown here is derived from an EMBL/GenBank/DDBJ whole genome shotgun (WGS) entry which is preliminary data.</text>
</comment>
<name>A0ABT1RNC8_9FIRM</name>
<dbReference type="InterPro" id="IPR000182">
    <property type="entry name" value="GNAT_dom"/>
</dbReference>
<gene>
    <name evidence="2" type="ORF">NE619_06715</name>
</gene>
<dbReference type="PANTHER" id="PTHR43415:SF5">
    <property type="entry name" value="ACETYLTRANSFERASE"/>
    <property type="match status" value="1"/>
</dbReference>
<dbReference type="PANTHER" id="PTHR43415">
    <property type="entry name" value="SPERMIDINE N(1)-ACETYLTRANSFERASE"/>
    <property type="match status" value="1"/>
</dbReference>
<accession>A0ABT1RNC8</accession>
<dbReference type="EMBL" id="JANFXK010000006">
    <property type="protein sequence ID" value="MCQ4636416.1"/>
    <property type="molecule type" value="Genomic_DNA"/>
</dbReference>
<feature type="domain" description="N-acetyltransferase" evidence="1">
    <location>
        <begin position="2"/>
        <end position="169"/>
    </location>
</feature>
<organism evidence="2 3">
    <name type="scientific">Anaerovorax odorimutans</name>
    <dbReference type="NCBI Taxonomy" id="109327"/>
    <lineage>
        <taxon>Bacteria</taxon>
        <taxon>Bacillati</taxon>
        <taxon>Bacillota</taxon>
        <taxon>Clostridia</taxon>
        <taxon>Peptostreptococcales</taxon>
        <taxon>Anaerovoracaceae</taxon>
        <taxon>Anaerovorax</taxon>
    </lineage>
</organism>
<dbReference type="Proteomes" id="UP001524502">
    <property type="component" value="Unassembled WGS sequence"/>
</dbReference>
<dbReference type="RefSeq" id="WP_256131604.1">
    <property type="nucleotide sequence ID" value="NZ_JANFXK010000006.1"/>
</dbReference>
<evidence type="ECO:0000259" key="1">
    <source>
        <dbReference type="PROSITE" id="PS51186"/>
    </source>
</evidence>
<proteinExistence type="predicted"/>
<protein>
    <submittedName>
        <fullName evidence="2">GNAT family N-acetyltransferase</fullName>
    </submittedName>
</protein>
<sequence length="172" mass="20178">MIRLRPYKACDAQAIAKWIKDEYAFRQWSADRYEKYPITADDMNSYYDRDKNNERIWGMTAFDDTGIVGHFTLRFPKDKSLDEIRLGFVIVDDKKRGNGYGKEMLSLAIRYAFDFVKVKKISLGVFENNKAAIKCYEACGFKKVELENTESYHCMGEVWNCIEMEVALDERK</sequence>
<dbReference type="Pfam" id="PF13302">
    <property type="entry name" value="Acetyltransf_3"/>
    <property type="match status" value="1"/>
</dbReference>
<keyword evidence="3" id="KW-1185">Reference proteome</keyword>
<reference evidence="2 3" key="1">
    <citation type="submission" date="2022-06" db="EMBL/GenBank/DDBJ databases">
        <title>Isolation of gut microbiota from human fecal samples.</title>
        <authorList>
            <person name="Pamer E.G."/>
            <person name="Barat B."/>
            <person name="Waligurski E."/>
            <person name="Medina S."/>
            <person name="Paddock L."/>
            <person name="Mostad J."/>
        </authorList>
    </citation>
    <scope>NUCLEOTIDE SEQUENCE [LARGE SCALE GENOMIC DNA]</scope>
    <source>
        <strain evidence="2 3">SL.3.17</strain>
    </source>
</reference>
<dbReference type="PROSITE" id="PS51186">
    <property type="entry name" value="GNAT"/>
    <property type="match status" value="1"/>
</dbReference>
<dbReference type="InterPro" id="IPR016181">
    <property type="entry name" value="Acyl_CoA_acyltransferase"/>
</dbReference>
<dbReference type="SUPFAM" id="SSF55729">
    <property type="entry name" value="Acyl-CoA N-acyltransferases (Nat)"/>
    <property type="match status" value="1"/>
</dbReference>
<dbReference type="Gene3D" id="3.40.630.30">
    <property type="match status" value="1"/>
</dbReference>